<organism evidence="1 2">
    <name type="scientific">Candidatus Cryptobacteroides merdigallinarum</name>
    <dbReference type="NCBI Taxonomy" id="2840770"/>
    <lineage>
        <taxon>Bacteria</taxon>
        <taxon>Pseudomonadati</taxon>
        <taxon>Bacteroidota</taxon>
        <taxon>Bacteroidia</taxon>
        <taxon>Bacteroidales</taxon>
        <taxon>Candidatus Cryptobacteroides</taxon>
    </lineage>
</organism>
<dbReference type="InterPro" id="IPR015315">
    <property type="entry name" value="DUF1963"/>
</dbReference>
<reference evidence="1" key="1">
    <citation type="submission" date="2020-10" db="EMBL/GenBank/DDBJ databases">
        <authorList>
            <person name="Gilroy R."/>
        </authorList>
    </citation>
    <scope>NUCLEOTIDE SEQUENCE</scope>
    <source>
        <strain evidence="1">20514</strain>
    </source>
</reference>
<gene>
    <name evidence="1" type="ORF">IAC29_03490</name>
</gene>
<dbReference type="Gene3D" id="2.30.320.10">
    <property type="entry name" value="YwqG-like"/>
    <property type="match status" value="1"/>
</dbReference>
<dbReference type="EMBL" id="JADIMQ010000051">
    <property type="protein sequence ID" value="MBO8448318.1"/>
    <property type="molecule type" value="Genomic_DNA"/>
</dbReference>
<protein>
    <submittedName>
        <fullName evidence="1">DUF1963 domain-containing protein</fullName>
    </submittedName>
</protein>
<evidence type="ECO:0000313" key="1">
    <source>
        <dbReference type="EMBL" id="MBO8448318.1"/>
    </source>
</evidence>
<dbReference type="SUPFAM" id="SSF103032">
    <property type="entry name" value="Hypothetical protein YwqG"/>
    <property type="match status" value="1"/>
</dbReference>
<dbReference type="InterPro" id="IPR035948">
    <property type="entry name" value="YwqG-like_sf"/>
</dbReference>
<comment type="caution">
    <text evidence="1">The sequence shown here is derived from an EMBL/GenBank/DDBJ whole genome shotgun (WGS) entry which is preliminary data.</text>
</comment>
<accession>A0A9D9EIX7</accession>
<sequence>MDMTPVYIRLTRTLPEPGTAASRFWGSPALPPGSPYPVYSDADGVHPYFFLCQINLEEFAPYDVDKRLPDRGLLSFFAKIDQYLGYWGGQEGIGGQISGRDAVKVMYFPSCEGLTEVRPEDVRDIPAVPAGLRMDFSLTAAPLSDDHAVFARPDHRPWETWDHPFEDREILLQVDSFEGDDFSLLFMDAGVLDFLISPSDLEQRRFDDVRAVVLSS</sequence>
<dbReference type="Proteomes" id="UP000810252">
    <property type="component" value="Unassembled WGS sequence"/>
</dbReference>
<dbReference type="Pfam" id="PF09234">
    <property type="entry name" value="DUF1963"/>
    <property type="match status" value="1"/>
</dbReference>
<name>A0A9D9EIX7_9BACT</name>
<reference evidence="1" key="2">
    <citation type="journal article" date="2021" name="PeerJ">
        <title>Extensive microbial diversity within the chicken gut microbiome revealed by metagenomics and culture.</title>
        <authorList>
            <person name="Gilroy R."/>
            <person name="Ravi A."/>
            <person name="Getino M."/>
            <person name="Pursley I."/>
            <person name="Horton D.L."/>
            <person name="Alikhan N.F."/>
            <person name="Baker D."/>
            <person name="Gharbi K."/>
            <person name="Hall N."/>
            <person name="Watson M."/>
            <person name="Adriaenssens E.M."/>
            <person name="Foster-Nyarko E."/>
            <person name="Jarju S."/>
            <person name="Secka A."/>
            <person name="Antonio M."/>
            <person name="Oren A."/>
            <person name="Chaudhuri R.R."/>
            <person name="La Ragione R."/>
            <person name="Hildebrand F."/>
            <person name="Pallen M.J."/>
        </authorList>
    </citation>
    <scope>NUCLEOTIDE SEQUENCE</scope>
    <source>
        <strain evidence="1">20514</strain>
    </source>
</reference>
<proteinExistence type="predicted"/>
<evidence type="ECO:0000313" key="2">
    <source>
        <dbReference type="Proteomes" id="UP000810252"/>
    </source>
</evidence>
<dbReference type="PANTHER" id="PTHR36436:SF6">
    <property type="entry name" value="SLL5081 PROTEIN"/>
    <property type="match status" value="1"/>
</dbReference>
<dbReference type="AlphaFoldDB" id="A0A9D9EIX7"/>
<dbReference type="PANTHER" id="PTHR36436">
    <property type="entry name" value="SLL5081 PROTEIN"/>
    <property type="match status" value="1"/>
</dbReference>